<protein>
    <recommendedName>
        <fullName evidence="3">DUF1501 domain-containing protein</fullName>
    </recommendedName>
</protein>
<reference evidence="1 2" key="1">
    <citation type="submission" date="2019-02" db="EMBL/GenBank/DDBJ databases">
        <title>Deep-cultivation of Planctomycetes and their phenomic and genomic characterization uncovers novel biology.</title>
        <authorList>
            <person name="Wiegand S."/>
            <person name="Jogler M."/>
            <person name="Boedeker C."/>
            <person name="Pinto D."/>
            <person name="Vollmers J."/>
            <person name="Rivas-Marin E."/>
            <person name="Kohn T."/>
            <person name="Peeters S.H."/>
            <person name="Heuer A."/>
            <person name="Rast P."/>
            <person name="Oberbeckmann S."/>
            <person name="Bunk B."/>
            <person name="Jeske O."/>
            <person name="Meyerdierks A."/>
            <person name="Storesund J.E."/>
            <person name="Kallscheuer N."/>
            <person name="Luecker S."/>
            <person name="Lage O.M."/>
            <person name="Pohl T."/>
            <person name="Merkel B.J."/>
            <person name="Hornburger P."/>
            <person name="Mueller R.-W."/>
            <person name="Bruemmer F."/>
            <person name="Labrenz M."/>
            <person name="Spormann A.M."/>
            <person name="Op den Camp H."/>
            <person name="Overmann J."/>
            <person name="Amann R."/>
            <person name="Jetten M.S.M."/>
            <person name="Mascher T."/>
            <person name="Medema M.H."/>
            <person name="Devos D.P."/>
            <person name="Kaster A.-K."/>
            <person name="Ovreas L."/>
            <person name="Rohde M."/>
            <person name="Galperin M.Y."/>
            <person name="Jogler C."/>
        </authorList>
    </citation>
    <scope>NUCLEOTIDE SEQUENCE [LARGE SCALE GENOMIC DNA]</scope>
    <source>
        <strain evidence="1 2">HG66A1</strain>
    </source>
</reference>
<evidence type="ECO:0000313" key="1">
    <source>
        <dbReference type="EMBL" id="QDT23263.1"/>
    </source>
</evidence>
<dbReference type="InterPro" id="IPR010869">
    <property type="entry name" value="DUF1501"/>
</dbReference>
<evidence type="ECO:0008006" key="3">
    <source>
        <dbReference type="Google" id="ProtNLM"/>
    </source>
</evidence>
<evidence type="ECO:0000313" key="2">
    <source>
        <dbReference type="Proteomes" id="UP000320421"/>
    </source>
</evidence>
<dbReference type="EMBL" id="CP036266">
    <property type="protein sequence ID" value="QDT23263.1"/>
    <property type="molecule type" value="Genomic_DNA"/>
</dbReference>
<dbReference type="PANTHER" id="PTHR43737">
    <property type="entry name" value="BLL7424 PROTEIN"/>
    <property type="match status" value="1"/>
</dbReference>
<dbReference type="SUPFAM" id="SSF53649">
    <property type="entry name" value="Alkaline phosphatase-like"/>
    <property type="match status" value="1"/>
</dbReference>
<dbReference type="AlphaFoldDB" id="A0A517PV57"/>
<sequence>MLNIFDGAANRFCNRVSRRNFIKVGALGFGGLTLPQLLRAEQQSGTGKSHKSIIMIYLPGGPPHQDMYDLKMDAPSEIRGEFNPISTNVPDIKICEHLPRLAGLADKSIFVNSLVGSIGQHASFQCMTGHSDRNQPAGGWPEIGSALSRLKGDPRATSPAYVNLSPKMQHTPYNFGKNSFLGTSHTPFNPNGEMKGDMTLNGITLDRLQDRKQLLTSFDQFRRDADNSGSMEGLDAFNEQAFGVLSSGRLVEALDVSQEDPAVRERYGKGTSRKQGDAAPRLNEQFLLARRLVEAGARMVTLSYSFWDWHGSNFKRAKENFPDFDQAITALIEDLHQRGLAEDTTVIAWGEFGRTPKINNNSGRDHWPRVCNALLACGGMKTGQVIGTTDRLGGEADDRPVHFQEVFATLYHNMGIDIERVTLPDHAGRPQYLVDSGYLPMPEVV</sequence>
<dbReference type="InterPro" id="IPR017850">
    <property type="entry name" value="Alkaline_phosphatase_core_sf"/>
</dbReference>
<keyword evidence="2" id="KW-1185">Reference proteome</keyword>
<gene>
    <name evidence="1" type="ORF">HG66A1_50800</name>
</gene>
<dbReference type="OrthoDB" id="228163at2"/>
<accession>A0A517PV57</accession>
<name>A0A517PV57_9PLAN</name>
<dbReference type="PANTHER" id="PTHR43737:SF1">
    <property type="entry name" value="DUF1501 DOMAIN-CONTAINING PROTEIN"/>
    <property type="match status" value="1"/>
</dbReference>
<dbReference type="Proteomes" id="UP000320421">
    <property type="component" value="Chromosome"/>
</dbReference>
<dbReference type="Pfam" id="PF07394">
    <property type="entry name" value="DUF1501"/>
    <property type="match status" value="1"/>
</dbReference>
<dbReference type="RefSeq" id="WP_145190412.1">
    <property type="nucleotide sequence ID" value="NZ_CP036266.1"/>
</dbReference>
<organism evidence="1 2">
    <name type="scientific">Gimesia chilikensis</name>
    <dbReference type="NCBI Taxonomy" id="2605989"/>
    <lineage>
        <taxon>Bacteria</taxon>
        <taxon>Pseudomonadati</taxon>
        <taxon>Planctomycetota</taxon>
        <taxon>Planctomycetia</taxon>
        <taxon>Planctomycetales</taxon>
        <taxon>Planctomycetaceae</taxon>
        <taxon>Gimesia</taxon>
    </lineage>
</organism>
<proteinExistence type="predicted"/>